<dbReference type="Proteomes" id="UP000053029">
    <property type="component" value="Unassembled WGS sequence"/>
</dbReference>
<gene>
    <name evidence="3" type="ORF">Z517_09256</name>
</gene>
<keyword evidence="4" id="KW-1185">Reference proteome</keyword>
<dbReference type="InterPro" id="IPR046341">
    <property type="entry name" value="SET_dom_sf"/>
</dbReference>
<feature type="compositionally biased region" description="Polar residues" evidence="1">
    <location>
        <begin position="318"/>
        <end position="334"/>
    </location>
</feature>
<feature type="compositionally biased region" description="Pro residues" evidence="1">
    <location>
        <begin position="164"/>
        <end position="187"/>
    </location>
</feature>
<feature type="compositionally biased region" description="Low complexity" evidence="1">
    <location>
        <begin position="256"/>
        <end position="267"/>
    </location>
</feature>
<feature type="compositionally biased region" description="Basic and acidic residues" evidence="1">
    <location>
        <begin position="204"/>
        <end position="214"/>
    </location>
</feature>
<feature type="region of interest" description="Disordered" evidence="1">
    <location>
        <begin position="204"/>
        <end position="436"/>
    </location>
</feature>
<feature type="compositionally biased region" description="Pro residues" evidence="1">
    <location>
        <begin position="82"/>
        <end position="156"/>
    </location>
</feature>
<dbReference type="Pfam" id="PF00856">
    <property type="entry name" value="SET"/>
    <property type="match status" value="1"/>
</dbReference>
<name>A0A0D2ERC9_9EURO</name>
<dbReference type="GeneID" id="25308746"/>
<dbReference type="Gene3D" id="2.170.270.10">
    <property type="entry name" value="SET domain"/>
    <property type="match status" value="1"/>
</dbReference>
<proteinExistence type="predicted"/>
<reference evidence="3 4" key="1">
    <citation type="submission" date="2015-01" db="EMBL/GenBank/DDBJ databases">
        <title>The Genome Sequence of Fonsecaea pedrosoi CBS 271.37.</title>
        <authorList>
            <consortium name="The Broad Institute Genomics Platform"/>
            <person name="Cuomo C."/>
            <person name="de Hoog S."/>
            <person name="Gorbushina A."/>
            <person name="Stielow B."/>
            <person name="Teixiera M."/>
            <person name="Abouelleil A."/>
            <person name="Chapman S.B."/>
            <person name="Priest M."/>
            <person name="Young S.K."/>
            <person name="Wortman J."/>
            <person name="Nusbaum C."/>
            <person name="Birren B."/>
        </authorList>
    </citation>
    <scope>NUCLEOTIDE SEQUENCE [LARGE SCALE GENOMIC DNA]</scope>
    <source>
        <strain evidence="3 4">CBS 271.37</strain>
    </source>
</reference>
<dbReference type="EMBL" id="KN846974">
    <property type="protein sequence ID" value="KIW76812.1"/>
    <property type="molecule type" value="Genomic_DNA"/>
</dbReference>
<dbReference type="RefSeq" id="XP_013280620.1">
    <property type="nucleotide sequence ID" value="XM_013425166.1"/>
</dbReference>
<feature type="domain" description="SET" evidence="2">
    <location>
        <begin position="715"/>
        <end position="843"/>
    </location>
</feature>
<dbReference type="OrthoDB" id="4509490at2759"/>
<dbReference type="InterPro" id="IPR001214">
    <property type="entry name" value="SET_dom"/>
</dbReference>
<dbReference type="VEuPathDB" id="FungiDB:Z517_09256"/>
<dbReference type="HOGENOM" id="CLU_264186_0_0_1"/>
<feature type="compositionally biased region" description="Low complexity" evidence="1">
    <location>
        <begin position="67"/>
        <end position="81"/>
    </location>
</feature>
<dbReference type="PRINTS" id="PR01217">
    <property type="entry name" value="PRICHEXTENSN"/>
</dbReference>
<dbReference type="AlphaFoldDB" id="A0A0D2ERC9"/>
<evidence type="ECO:0000313" key="4">
    <source>
        <dbReference type="Proteomes" id="UP000053029"/>
    </source>
</evidence>
<sequence length="1268" mass="136103">MSAMDVQAETVQFLVRLSEVLSVDHLCRFRDLLDAKITILKASQGEHAASDARGEASSSSNPPPAPAEALPPCAPTTSAAPAPAPAPAPTPPPPPPPALAPAAAPPPPPALAQPPPPAPAAPASVPPPPAPASVPPPPAPASVPPPPAPPPVPAPTPRRRPPRRPPAPAPVPASVPPPPPPPAPAPAPELALVLALVLALAAREAEGCGQRDVESQPDGPSILSQDGDVEMAADCGPVQPRTEPPCVPTSPLERSPAPLATDPALPLSDSYPTPPATGPTLPLLDRRPTPSATAAGLPLESSPTPLATAAGLPLERSPTPSTIILGSPRESSPTAPAATDGLPLESSEAPPATTDGLPLESSPTAPAIGPALSPSPLPAADSSESSGRPRGTGTTNGPSPVPQRADSPSLKRHACDSSRPPAKRARTAPLQDSAPEGIPAESLAAAIFSKPAIEQFLGLVRSRRNPCSDLVIGDPDDPTGQISRCLTGIDNAKCDKNLKQFLTRLYELYLSRAVANLLSGRLRLDPNVIGRIWETLGWSYSKYRRHLNSGKHWEEICGKYDGLLCFIPLARASSRQNQGLTDDEFAIFDSQHYSKMSEDDIKIFHAQLDQEAMTALICRAGKAFQESLDSDKMDVEFCFEGRPFPPYTKVTMDVLERLQPFPSLEENHYDASEYPDWERPLGWPEELPWPTNPMSLDPDGVQCDLCTERDCRCIESIQGSTARIKSYAGKGRGLQANGPNGQLAYREGALLGQLTGEIQPEGTPPPGDYIFILVRGDITDTEDPEPTVGQLNSARMGGVFRLVSHSCKPCTRFRQMRVSGLMRVVIEATRDIRAGEEITASYGSSYFPKGQCRCEECQTPLLPWQAQGSRQQLGSLLNPAAEILDAFAKSLVGWDKTDLKRAILQRSWSVLGHVSPDCAQIWRAANIGLPQFVRPAQCWGASPNLDKLWQQIRTVVKSRPEKYSGYDGSFSGDDHSLATFFTMTNPDISKPQSFLHNIPVELAPGQRMKVPKELFTKYRPIAADHPMACNVTPTGSVFSPHLDTNRDGLIAVFGNCTKLIACWPASAENIEFLLKTEKMKPWEAFRYLVTKLSGGILLRLTMENALLMLAGTIHGTITIEGGVLIGINTNSVGSLVGAMVSVTYELRNNLLPDEDIPGLLEPFVPLLDDKALKRLQNDRRHVEQELLREWPAAFDALLSRLSRVQDPEVLEEIVGKVKSTFKLLKFRLANMARDNDLPTGTCCGVVNDATHFISVHLDEKRFPGGDGE</sequence>
<dbReference type="SUPFAM" id="SSF82199">
    <property type="entry name" value="SET domain"/>
    <property type="match status" value="1"/>
</dbReference>
<evidence type="ECO:0000313" key="3">
    <source>
        <dbReference type="EMBL" id="KIW76812.1"/>
    </source>
</evidence>
<feature type="region of interest" description="Disordered" evidence="1">
    <location>
        <begin position="46"/>
        <end position="187"/>
    </location>
</feature>
<organism evidence="3 4">
    <name type="scientific">Fonsecaea pedrosoi CBS 271.37</name>
    <dbReference type="NCBI Taxonomy" id="1442368"/>
    <lineage>
        <taxon>Eukaryota</taxon>
        <taxon>Fungi</taxon>
        <taxon>Dikarya</taxon>
        <taxon>Ascomycota</taxon>
        <taxon>Pezizomycotina</taxon>
        <taxon>Eurotiomycetes</taxon>
        <taxon>Chaetothyriomycetidae</taxon>
        <taxon>Chaetothyriales</taxon>
        <taxon>Herpotrichiellaceae</taxon>
        <taxon>Fonsecaea</taxon>
    </lineage>
</organism>
<protein>
    <recommendedName>
        <fullName evidence="2">SET domain-containing protein</fullName>
    </recommendedName>
</protein>
<feature type="compositionally biased region" description="Low complexity" evidence="1">
    <location>
        <begin position="365"/>
        <end position="398"/>
    </location>
</feature>
<dbReference type="PROSITE" id="PS50280">
    <property type="entry name" value="SET"/>
    <property type="match status" value="1"/>
</dbReference>
<dbReference type="SMART" id="SM00317">
    <property type="entry name" value="SET"/>
    <property type="match status" value="1"/>
</dbReference>
<accession>A0A0D2ERC9</accession>
<dbReference type="CDD" id="cd08161">
    <property type="entry name" value="SET"/>
    <property type="match status" value="1"/>
</dbReference>
<dbReference type="PANTHER" id="PTHR24216:SF65">
    <property type="entry name" value="PAXILLIN-LIKE PROTEIN 1"/>
    <property type="match status" value="1"/>
</dbReference>
<evidence type="ECO:0000256" key="1">
    <source>
        <dbReference type="SAM" id="MobiDB-lite"/>
    </source>
</evidence>
<evidence type="ECO:0000259" key="2">
    <source>
        <dbReference type="PROSITE" id="PS50280"/>
    </source>
</evidence>
<dbReference type="STRING" id="1442368.A0A0D2ERC9"/>
<dbReference type="PANTHER" id="PTHR24216">
    <property type="entry name" value="PAXILLIN-RELATED"/>
    <property type="match status" value="1"/>
</dbReference>